<gene>
    <name evidence="2" type="ORF">ABDB84_00585</name>
</gene>
<dbReference type="Gene3D" id="3.60.10.10">
    <property type="entry name" value="Endonuclease/exonuclease/phosphatase"/>
    <property type="match status" value="1"/>
</dbReference>
<dbReference type="PANTHER" id="PTHR14859">
    <property type="entry name" value="CALCOFLUOR WHITE HYPERSENSITIVE PROTEIN PRECURSOR"/>
    <property type="match status" value="1"/>
</dbReference>
<evidence type="ECO:0000259" key="1">
    <source>
        <dbReference type="Pfam" id="PF03372"/>
    </source>
</evidence>
<dbReference type="SUPFAM" id="SSF56219">
    <property type="entry name" value="DNase I-like"/>
    <property type="match status" value="1"/>
</dbReference>
<keyword evidence="2" id="KW-0378">Hydrolase</keyword>
<dbReference type="RefSeq" id="WP_345917721.1">
    <property type="nucleotide sequence ID" value="NZ_JBDIVE010000001.1"/>
</dbReference>
<dbReference type="InterPro" id="IPR051916">
    <property type="entry name" value="GPI-anchor_lipid_remodeler"/>
</dbReference>
<evidence type="ECO:0000313" key="2">
    <source>
        <dbReference type="EMBL" id="MEN3066951.1"/>
    </source>
</evidence>
<keyword evidence="2" id="KW-0540">Nuclease</keyword>
<dbReference type="InterPro" id="IPR005135">
    <property type="entry name" value="Endo/exonuclease/phosphatase"/>
</dbReference>
<dbReference type="Proteomes" id="UP001410394">
    <property type="component" value="Unassembled WGS sequence"/>
</dbReference>
<evidence type="ECO:0000313" key="3">
    <source>
        <dbReference type="Proteomes" id="UP001410394"/>
    </source>
</evidence>
<comment type="caution">
    <text evidence="2">The sequence shown here is derived from an EMBL/GenBank/DDBJ whole genome shotgun (WGS) entry which is preliminary data.</text>
</comment>
<keyword evidence="2" id="KW-0255">Endonuclease</keyword>
<protein>
    <submittedName>
        <fullName evidence="2">Endonuclease/exonuclease/phosphatase family protein</fullName>
    </submittedName>
</protein>
<feature type="domain" description="Endonuclease/exonuclease/phosphatase" evidence="1">
    <location>
        <begin position="7"/>
        <end position="238"/>
    </location>
</feature>
<dbReference type="InterPro" id="IPR036691">
    <property type="entry name" value="Endo/exonu/phosph_ase_sf"/>
</dbReference>
<dbReference type="PANTHER" id="PTHR14859:SF1">
    <property type="entry name" value="PGAP2-INTERACTING PROTEIN"/>
    <property type="match status" value="1"/>
</dbReference>
<dbReference type="Pfam" id="PF03372">
    <property type="entry name" value="Exo_endo_phos"/>
    <property type="match status" value="1"/>
</dbReference>
<reference evidence="2 3" key="1">
    <citation type="journal article" date="2018" name="Int. J. Syst. Evol. Microbiol.">
        <title>Uliginosibacterium sediminicola sp. nov., isolated from freshwater sediment.</title>
        <authorList>
            <person name="Hwang W.M."/>
            <person name="Kim S.M."/>
            <person name="Kang K."/>
            <person name="Ahn T.Y."/>
        </authorList>
    </citation>
    <scope>NUCLEOTIDE SEQUENCE [LARGE SCALE GENOMIC DNA]</scope>
    <source>
        <strain evidence="2 3">M1-21</strain>
    </source>
</reference>
<dbReference type="EMBL" id="JBDIVE010000001">
    <property type="protein sequence ID" value="MEN3066951.1"/>
    <property type="molecule type" value="Genomic_DNA"/>
</dbReference>
<sequence>MDPLRLCSYNIHKGLSQFNRRLAIHELRERLHLLSPDILLLQEVQGLHLGHSQRFVDWPVEPQHEFLARNHWHAAYGGNAHYAHGHHGNAILSRLPILSSDNHDVTRNRLEYRGLLHCRLALPDKQGVAHAICVHLSLTEHQRQHQLESLCALVEQGIPAGEPLIIAGDFNDWQLRASRTLAKRLGLVEAFTVLHGHPERSFPSKLPVLRLDRIYLRGWQALEARVHWGQPWSRISDHAPLCASVRRS</sequence>
<proteinExistence type="predicted"/>
<name>A0ABU9YTB4_9RHOO</name>
<accession>A0ABU9YTB4</accession>
<keyword evidence="3" id="KW-1185">Reference proteome</keyword>
<organism evidence="2 3">
    <name type="scientific">Uliginosibacterium sediminicola</name>
    <dbReference type="NCBI Taxonomy" id="2024550"/>
    <lineage>
        <taxon>Bacteria</taxon>
        <taxon>Pseudomonadati</taxon>
        <taxon>Pseudomonadota</taxon>
        <taxon>Betaproteobacteria</taxon>
        <taxon>Rhodocyclales</taxon>
        <taxon>Zoogloeaceae</taxon>
        <taxon>Uliginosibacterium</taxon>
    </lineage>
</organism>
<dbReference type="GO" id="GO:0004519">
    <property type="term" value="F:endonuclease activity"/>
    <property type="evidence" value="ECO:0007669"/>
    <property type="project" value="UniProtKB-KW"/>
</dbReference>